<reference evidence="1 2" key="1">
    <citation type="submission" date="2016-10" db="EMBL/GenBank/DDBJ databases">
        <authorList>
            <person name="de Groot N.N."/>
        </authorList>
    </citation>
    <scope>NUCLEOTIDE SEQUENCE [LARGE SCALE GENOMIC DNA]</scope>
    <source>
        <strain evidence="1 2">DSM 26130</strain>
    </source>
</reference>
<accession>A0A1I1Q9W8</accession>
<gene>
    <name evidence="1" type="ORF">SAMN05216167_103566</name>
</gene>
<protein>
    <submittedName>
        <fullName evidence="1">Uncharacterized protein</fullName>
    </submittedName>
</protein>
<dbReference type="RefSeq" id="WP_093826164.1">
    <property type="nucleotide sequence ID" value="NZ_FOLQ01000003.1"/>
</dbReference>
<dbReference type="Proteomes" id="UP000198598">
    <property type="component" value="Unassembled WGS sequence"/>
</dbReference>
<sequence>MATADLKSILHQQIDRLDDPQDVQDLLLTVSEFISQRTTIFIETPELLAQLEQTLSLTQTSSPTPHDVVANEAKQWITQ</sequence>
<dbReference type="AlphaFoldDB" id="A0A1I1Q9W8"/>
<keyword evidence="2" id="KW-1185">Reference proteome</keyword>
<dbReference type="STRING" id="662367.SAMN05216167_103566"/>
<proteinExistence type="predicted"/>
<name>A0A1I1Q9W8_9BACT</name>
<evidence type="ECO:0000313" key="1">
    <source>
        <dbReference type="EMBL" id="SFD16023.1"/>
    </source>
</evidence>
<dbReference type="EMBL" id="FOLQ01000003">
    <property type="protein sequence ID" value="SFD16023.1"/>
    <property type="molecule type" value="Genomic_DNA"/>
</dbReference>
<evidence type="ECO:0000313" key="2">
    <source>
        <dbReference type="Proteomes" id="UP000198598"/>
    </source>
</evidence>
<organism evidence="1 2">
    <name type="scientific">Spirosoma endophyticum</name>
    <dbReference type="NCBI Taxonomy" id="662367"/>
    <lineage>
        <taxon>Bacteria</taxon>
        <taxon>Pseudomonadati</taxon>
        <taxon>Bacteroidota</taxon>
        <taxon>Cytophagia</taxon>
        <taxon>Cytophagales</taxon>
        <taxon>Cytophagaceae</taxon>
        <taxon>Spirosoma</taxon>
    </lineage>
</organism>